<accession>A0A484MFU3</accession>
<evidence type="ECO:0000259" key="1">
    <source>
        <dbReference type="Pfam" id="PF17766"/>
    </source>
</evidence>
<evidence type="ECO:0000313" key="3">
    <source>
        <dbReference type="Proteomes" id="UP000595140"/>
    </source>
</evidence>
<sequence>MHGKDPVAREFAYGAGMLNLKKALRPGLIYEETVANYSGWFQGKLNHLLLNLPYFSARFPRAKNVWECEFKRKVKSVEVGRCEFKPKVMVHFTSLSIDLESIQIRTSKDSLIFEKYGDEKEFSLRVSLPSTKQLPGIFGLISASLVWTKEDDDRVTVESPIILSSENVPAPHIMHGVYHAHGMYV</sequence>
<feature type="domain" description="Subtilisin-like protease fibronectin type-III" evidence="1">
    <location>
        <begin position="50"/>
        <end position="162"/>
    </location>
</feature>
<keyword evidence="3" id="KW-1185">Reference proteome</keyword>
<organism evidence="2 3">
    <name type="scientific">Cuscuta campestris</name>
    <dbReference type="NCBI Taxonomy" id="132261"/>
    <lineage>
        <taxon>Eukaryota</taxon>
        <taxon>Viridiplantae</taxon>
        <taxon>Streptophyta</taxon>
        <taxon>Embryophyta</taxon>
        <taxon>Tracheophyta</taxon>
        <taxon>Spermatophyta</taxon>
        <taxon>Magnoliopsida</taxon>
        <taxon>eudicotyledons</taxon>
        <taxon>Gunneridae</taxon>
        <taxon>Pentapetalae</taxon>
        <taxon>asterids</taxon>
        <taxon>lamiids</taxon>
        <taxon>Solanales</taxon>
        <taxon>Convolvulaceae</taxon>
        <taxon>Cuscuteae</taxon>
        <taxon>Cuscuta</taxon>
        <taxon>Cuscuta subgen. Grammica</taxon>
        <taxon>Cuscuta sect. Cleistogrammica</taxon>
    </lineage>
</organism>
<dbReference type="Proteomes" id="UP000595140">
    <property type="component" value="Unassembled WGS sequence"/>
</dbReference>
<dbReference type="OrthoDB" id="10677556at2759"/>
<dbReference type="AlphaFoldDB" id="A0A484MFU3"/>
<name>A0A484MFU3_9ASTE</name>
<dbReference type="Gene3D" id="2.60.40.2310">
    <property type="match status" value="1"/>
</dbReference>
<reference evidence="2 3" key="1">
    <citation type="submission" date="2018-04" db="EMBL/GenBank/DDBJ databases">
        <authorList>
            <person name="Vogel A."/>
        </authorList>
    </citation>
    <scope>NUCLEOTIDE SEQUENCE [LARGE SCALE GENOMIC DNA]</scope>
</reference>
<evidence type="ECO:0000313" key="2">
    <source>
        <dbReference type="EMBL" id="VFQ87319.1"/>
    </source>
</evidence>
<dbReference type="EMBL" id="OOIL02003368">
    <property type="protein sequence ID" value="VFQ87319.1"/>
    <property type="molecule type" value="Genomic_DNA"/>
</dbReference>
<protein>
    <recommendedName>
        <fullName evidence="1">Subtilisin-like protease fibronectin type-III domain-containing protein</fullName>
    </recommendedName>
</protein>
<dbReference type="Pfam" id="PF17766">
    <property type="entry name" value="fn3_6"/>
    <property type="match status" value="1"/>
</dbReference>
<proteinExistence type="predicted"/>
<dbReference type="InterPro" id="IPR041469">
    <property type="entry name" value="Subtilisin-like_FN3"/>
</dbReference>
<gene>
    <name evidence="2" type="ORF">CCAM_LOCUS29095</name>
</gene>